<organism evidence="1 2">
    <name type="scientific">Micromonospora cathayae</name>
    <dbReference type="NCBI Taxonomy" id="3028804"/>
    <lineage>
        <taxon>Bacteria</taxon>
        <taxon>Bacillati</taxon>
        <taxon>Actinomycetota</taxon>
        <taxon>Actinomycetes</taxon>
        <taxon>Micromonosporales</taxon>
        <taxon>Micromonosporaceae</taxon>
        <taxon>Micromonospora</taxon>
    </lineage>
</organism>
<evidence type="ECO:0000313" key="1">
    <source>
        <dbReference type="EMBL" id="WDZ82380.1"/>
    </source>
</evidence>
<name>A0ABY7ZHM4_9ACTN</name>
<keyword evidence="1" id="KW-0238">DNA-binding</keyword>
<dbReference type="RefSeq" id="WP_275028617.1">
    <property type="nucleotide sequence ID" value="NZ_CP118615.1"/>
</dbReference>
<evidence type="ECO:0000313" key="2">
    <source>
        <dbReference type="Proteomes" id="UP001219605"/>
    </source>
</evidence>
<gene>
    <name evidence="1" type="ORF">PVK37_17960</name>
</gene>
<sequence length="140" mass="15058">MADTDPFAPPNPGADRARRDHAALFRIAERHAGTDERRRRHAHADVPEPYEAASLVLALAAGGAEVTPDEEPVDRSDLIAALTLLPRVRADVDTLEAGLLALARDRGLTWQEIAFGLGLGSAQAARQRFDRVTGRTTTTG</sequence>
<dbReference type="GO" id="GO:0003677">
    <property type="term" value="F:DNA binding"/>
    <property type="evidence" value="ECO:0007669"/>
    <property type="project" value="UniProtKB-KW"/>
</dbReference>
<accession>A0ABY7ZHM4</accession>
<protein>
    <submittedName>
        <fullName evidence="1">DNA-binding protein</fullName>
    </submittedName>
</protein>
<dbReference type="EMBL" id="CP118615">
    <property type="protein sequence ID" value="WDZ82380.1"/>
    <property type="molecule type" value="Genomic_DNA"/>
</dbReference>
<dbReference type="Proteomes" id="UP001219605">
    <property type="component" value="Chromosome"/>
</dbReference>
<reference evidence="1 2" key="1">
    <citation type="submission" date="2023-02" db="EMBL/GenBank/DDBJ databases">
        <authorList>
            <person name="Mo P."/>
        </authorList>
    </citation>
    <scope>NUCLEOTIDE SEQUENCE [LARGE SCALE GENOMIC DNA]</scope>
    <source>
        <strain evidence="1 2">HUAS 3</strain>
    </source>
</reference>
<proteinExistence type="predicted"/>
<keyword evidence="2" id="KW-1185">Reference proteome</keyword>